<dbReference type="PRINTS" id="PR00079">
    <property type="entry name" value="G6PDHDRGNASE"/>
</dbReference>
<dbReference type="InterPro" id="IPR001282">
    <property type="entry name" value="G6P_DH"/>
</dbReference>
<feature type="chain" id="PRO_5047357328" description="Glucose-6-phosphate 1-dehydrogenase" evidence="5">
    <location>
        <begin position="24"/>
        <end position="805"/>
    </location>
</feature>
<name>A0ABN8P798_9CNID</name>
<evidence type="ECO:0000256" key="5">
    <source>
        <dbReference type="SAM" id="SignalP"/>
    </source>
</evidence>
<evidence type="ECO:0000256" key="2">
    <source>
        <dbReference type="ARBA" id="ARBA00022526"/>
    </source>
</evidence>
<dbReference type="InterPro" id="IPR005900">
    <property type="entry name" value="6-phosphogluconolactonase_DevB"/>
</dbReference>
<dbReference type="Pfam" id="PF02781">
    <property type="entry name" value="G6PD_C"/>
    <property type="match status" value="1"/>
</dbReference>
<sequence>MYVFNVYFTCLFVFIFSYKEISAEQDRVFDQFQRPNVTNVVLIGATGDLAKKYLWNGFFKLFRQERREKNTFRFYAAARDDFNIGKMKIDTILDDCLKCPANDSSCADEKSAFVSVTQYHRLKAENDYKSLCLKLSENVSPDEREGGRLFYLSVPPFAYSQIAQRIHSFCRHGDKHTWTRLVLEKPFGSDLKSAQELAKNLSNYFNENEIYRIDHYVGKTGVMQILDFRFDNREQYKDVWNRDHIERVEIVLKERSDCKGRTNFYDSYGVIRDVMQNHMTELIVMVAMELPNSLSNKTSIMQNKLRLLKEIKPMNRWSAVTGQYKEYNKHCHLDKGQDETVAPHSRSNTPTFASVSVFINNARWHGVPFVLVSGKQLDERTAYVRVVFKSNIHKVHSASSKAEKCDVRQIVFHIQGEHIQKPAILISGILPKPVSFQPLKAPEKKPVVLFGCSMEDFYALNQKHSVDAYTTLISAVYHEQQNLFVGTEDLLTSWKVWTHLLDSLNNTIPQQYVPENLEVLEFTTLGERLEFSWKNDKGTCDNDGICKSAGKTIDHYRPELFRNNHLETGTCLKVIKNLAISITEHALRAVSMSGIFHLALPGGTSPVMLFESLAFSVKEFPWQHTHIWLVDERCVPPTSKDSNFNLIYEKLFKHIPVSPFNIHPMYVMLKSGLCDVNDNGAEHYEAELRRSVANGQLDFVVLGIGSDGHTASLFPHQTVLNKTDKWISLTETGYDHGVNQRMTMTLSLLNKAKTIAVLVVGNKKQNVVKEISSGEVDIWNYPVTGIHPDTGDMTWYIDNEALGLK</sequence>
<feature type="domain" description="Glucose-6-phosphate dehydrogenase NAD-binding" evidence="6">
    <location>
        <begin position="41"/>
        <end position="222"/>
    </location>
</feature>
<evidence type="ECO:0000256" key="3">
    <source>
        <dbReference type="ARBA" id="ARBA00022857"/>
    </source>
</evidence>
<dbReference type="SUPFAM" id="SSF55347">
    <property type="entry name" value="Glyceraldehyde-3-phosphate dehydrogenase-like, C-terminal domain"/>
    <property type="match status" value="1"/>
</dbReference>
<dbReference type="Pfam" id="PF01182">
    <property type="entry name" value="Glucosamine_iso"/>
    <property type="match status" value="1"/>
</dbReference>
<evidence type="ECO:0000259" key="8">
    <source>
        <dbReference type="Pfam" id="PF02781"/>
    </source>
</evidence>
<dbReference type="PANTHER" id="PTHR23429:SF7">
    <property type="entry name" value="GDH_6PGL ENDOPLASMIC BIFUNCTIONAL PROTEIN"/>
    <property type="match status" value="1"/>
</dbReference>
<evidence type="ECO:0000256" key="4">
    <source>
        <dbReference type="ARBA" id="ARBA00023277"/>
    </source>
</evidence>
<keyword evidence="2" id="KW-0313">Glucose metabolism</keyword>
<keyword evidence="5" id="KW-0732">Signal</keyword>
<dbReference type="InterPro" id="IPR022675">
    <property type="entry name" value="G6P_DH_C"/>
</dbReference>
<dbReference type="PANTHER" id="PTHR23429">
    <property type="entry name" value="GLUCOSE-6-PHOSPHATE 1-DEHYDROGENASE G6PD"/>
    <property type="match status" value="1"/>
</dbReference>
<feature type="domain" description="Glucose-6-phosphate dehydrogenase C-terminal" evidence="8">
    <location>
        <begin position="228"/>
        <end position="533"/>
    </location>
</feature>
<evidence type="ECO:0008006" key="11">
    <source>
        <dbReference type="Google" id="ProtNLM"/>
    </source>
</evidence>
<evidence type="ECO:0000313" key="10">
    <source>
        <dbReference type="Proteomes" id="UP001159405"/>
    </source>
</evidence>
<evidence type="ECO:0000259" key="7">
    <source>
        <dbReference type="Pfam" id="PF01182"/>
    </source>
</evidence>
<dbReference type="InterPro" id="IPR006148">
    <property type="entry name" value="Glc/Gal-6P_isomerase"/>
</dbReference>
<feature type="signal peptide" evidence="5">
    <location>
        <begin position="1"/>
        <end position="23"/>
    </location>
</feature>
<dbReference type="Gene3D" id="3.30.360.10">
    <property type="entry name" value="Dihydrodipicolinate Reductase, domain 2"/>
    <property type="match status" value="1"/>
</dbReference>
<keyword evidence="10" id="KW-1185">Reference proteome</keyword>
<evidence type="ECO:0000313" key="9">
    <source>
        <dbReference type="EMBL" id="CAH3136339.1"/>
    </source>
</evidence>
<dbReference type="Gene3D" id="3.40.50.1360">
    <property type="match status" value="1"/>
</dbReference>
<evidence type="ECO:0000259" key="6">
    <source>
        <dbReference type="Pfam" id="PF00479"/>
    </source>
</evidence>
<dbReference type="Gene3D" id="3.40.50.720">
    <property type="entry name" value="NAD(P)-binding Rossmann-like Domain"/>
    <property type="match status" value="1"/>
</dbReference>
<dbReference type="InterPro" id="IPR037171">
    <property type="entry name" value="NagB/RpiA_transferase-like"/>
</dbReference>
<dbReference type="SUPFAM" id="SSF51735">
    <property type="entry name" value="NAD(P)-binding Rossmann-fold domains"/>
    <property type="match status" value="1"/>
</dbReference>
<dbReference type="InterPro" id="IPR022674">
    <property type="entry name" value="G6P_DH_NAD-bd"/>
</dbReference>
<dbReference type="InterPro" id="IPR036291">
    <property type="entry name" value="NAD(P)-bd_dom_sf"/>
</dbReference>
<evidence type="ECO:0000256" key="1">
    <source>
        <dbReference type="ARBA" id="ARBA00004959"/>
    </source>
</evidence>
<dbReference type="SUPFAM" id="SSF100950">
    <property type="entry name" value="NagB/RpiA/CoA transferase-like"/>
    <property type="match status" value="1"/>
</dbReference>
<keyword evidence="4" id="KW-0119">Carbohydrate metabolism</keyword>
<dbReference type="EMBL" id="CALNXK010000057">
    <property type="protein sequence ID" value="CAH3136339.1"/>
    <property type="molecule type" value="Genomic_DNA"/>
</dbReference>
<proteinExistence type="predicted"/>
<protein>
    <recommendedName>
        <fullName evidence="11">Glucose-6-phosphate 1-dehydrogenase</fullName>
    </recommendedName>
</protein>
<comment type="caution">
    <text evidence="9">The sequence shown here is derived from an EMBL/GenBank/DDBJ whole genome shotgun (WGS) entry which is preliminary data.</text>
</comment>
<dbReference type="Pfam" id="PF00479">
    <property type="entry name" value="G6PD_N"/>
    <property type="match status" value="1"/>
</dbReference>
<feature type="domain" description="Glucosamine/galactosamine-6-phosphate isomerase" evidence="7">
    <location>
        <begin position="574"/>
        <end position="795"/>
    </location>
</feature>
<dbReference type="Proteomes" id="UP001159405">
    <property type="component" value="Unassembled WGS sequence"/>
</dbReference>
<reference evidence="9 10" key="1">
    <citation type="submission" date="2022-05" db="EMBL/GenBank/DDBJ databases">
        <authorList>
            <consortium name="Genoscope - CEA"/>
            <person name="William W."/>
        </authorList>
    </citation>
    <scope>NUCLEOTIDE SEQUENCE [LARGE SCALE GENOMIC DNA]</scope>
</reference>
<dbReference type="NCBIfam" id="TIGR01198">
    <property type="entry name" value="pgl"/>
    <property type="match status" value="1"/>
</dbReference>
<dbReference type="CDD" id="cd01400">
    <property type="entry name" value="6PGL"/>
    <property type="match status" value="1"/>
</dbReference>
<accession>A0ABN8P798</accession>
<comment type="pathway">
    <text evidence="1">Carbohydrate degradation; pentose phosphate pathway.</text>
</comment>
<organism evidence="9 10">
    <name type="scientific">Porites lobata</name>
    <dbReference type="NCBI Taxonomy" id="104759"/>
    <lineage>
        <taxon>Eukaryota</taxon>
        <taxon>Metazoa</taxon>
        <taxon>Cnidaria</taxon>
        <taxon>Anthozoa</taxon>
        <taxon>Hexacorallia</taxon>
        <taxon>Scleractinia</taxon>
        <taxon>Fungiina</taxon>
        <taxon>Poritidae</taxon>
        <taxon>Porites</taxon>
    </lineage>
</organism>
<keyword evidence="3" id="KW-0521">NADP</keyword>
<gene>
    <name evidence="9" type="ORF">PLOB_00038405</name>
</gene>